<dbReference type="EC" id="6.3.1.21" evidence="7"/>
<feature type="binding site" evidence="7">
    <location>
        <begin position="153"/>
        <end position="158"/>
    </location>
    <ligand>
        <name>ATP</name>
        <dbReference type="ChEBI" id="CHEBI:30616"/>
    </ligand>
</feature>
<evidence type="ECO:0000313" key="9">
    <source>
        <dbReference type="EMBL" id="SMC06266.1"/>
    </source>
</evidence>
<dbReference type="Pfam" id="PF21244">
    <property type="entry name" value="PurT_C"/>
    <property type="match status" value="1"/>
</dbReference>
<dbReference type="HAMAP" id="MF_01643">
    <property type="entry name" value="PurT"/>
    <property type="match status" value="1"/>
</dbReference>
<evidence type="ECO:0000256" key="1">
    <source>
        <dbReference type="ARBA" id="ARBA00022598"/>
    </source>
</evidence>
<comment type="pathway">
    <text evidence="7">Purine metabolism; IMP biosynthesis via de novo pathway; N(2)-formyl-N(1)-(5-phospho-D-ribosyl)glycinamide from N(1)-(5-phospho-D-ribosyl)glycinamide (formate route): step 1/1.</text>
</comment>
<keyword evidence="5 7" id="KW-0067">ATP-binding</keyword>
<feature type="binding site" evidence="7">
    <location>
        <begin position="356"/>
        <end position="357"/>
    </location>
    <ligand>
        <name>N(1)-(5-phospho-beta-D-ribosyl)glycinamide</name>
        <dbReference type="ChEBI" id="CHEBI:143788"/>
    </ligand>
</feature>
<dbReference type="InterPro" id="IPR054350">
    <property type="entry name" value="PurT/PurK_preATP-grasp"/>
</dbReference>
<evidence type="ECO:0000256" key="3">
    <source>
        <dbReference type="ARBA" id="ARBA00022741"/>
    </source>
</evidence>
<keyword evidence="10" id="KW-1185">Reference proteome</keyword>
<dbReference type="InterPro" id="IPR003135">
    <property type="entry name" value="ATP-grasp_carboxylate-amine"/>
</dbReference>
<reference evidence="10" key="1">
    <citation type="submission" date="2017-04" db="EMBL/GenBank/DDBJ databases">
        <authorList>
            <person name="Varghese N."/>
            <person name="Submissions S."/>
        </authorList>
    </citation>
    <scope>NUCLEOTIDE SEQUENCE [LARGE SCALE GENOMIC DNA]</scope>
    <source>
        <strain evidence="10">DSM 9293</strain>
    </source>
</reference>
<proteinExistence type="inferred from homology"/>
<feature type="binding site" evidence="7">
    <location>
        <position position="196"/>
    </location>
    <ligand>
        <name>ATP</name>
        <dbReference type="ChEBI" id="CHEBI:30616"/>
    </ligand>
</feature>
<keyword evidence="4 7" id="KW-0658">Purine biosynthesis</keyword>
<dbReference type="SUPFAM" id="SSF52440">
    <property type="entry name" value="PreATP-grasp domain"/>
    <property type="match status" value="1"/>
</dbReference>
<dbReference type="InterPro" id="IPR011761">
    <property type="entry name" value="ATP-grasp"/>
</dbReference>
<evidence type="ECO:0000256" key="5">
    <source>
        <dbReference type="ARBA" id="ARBA00022840"/>
    </source>
</evidence>
<dbReference type="EMBL" id="FWWY01000001">
    <property type="protein sequence ID" value="SMC06266.1"/>
    <property type="molecule type" value="Genomic_DNA"/>
</dbReference>
<comment type="function">
    <text evidence="7">Involved in the de novo purine biosynthesis. Catalyzes the transfer of formate to 5-phospho-ribosyl-glycinamide (GAR), producing 5-phospho-ribosyl-N-formylglycinamide (FGAR). Formate is provided by PurU via hydrolysis of 10-formyl-tetrahydrofolate.</text>
</comment>
<dbReference type="PANTHER" id="PTHR43055:SF1">
    <property type="entry name" value="FORMATE-DEPENDENT PHOSPHORIBOSYLGLYCINAMIDE FORMYLTRANSFERASE"/>
    <property type="match status" value="1"/>
</dbReference>
<feature type="binding site" evidence="7">
    <location>
        <position position="148"/>
    </location>
    <ligand>
        <name>ATP</name>
        <dbReference type="ChEBI" id="CHEBI:30616"/>
    </ligand>
</feature>
<comment type="subunit">
    <text evidence="7">Homodimer.</text>
</comment>
<dbReference type="InterPro" id="IPR005862">
    <property type="entry name" value="PurT"/>
</dbReference>
<name>A0A1W1WJ36_SULTA</name>
<dbReference type="GO" id="GO:0000287">
    <property type="term" value="F:magnesium ion binding"/>
    <property type="evidence" value="ECO:0007669"/>
    <property type="project" value="UniProtKB-UniRule"/>
</dbReference>
<dbReference type="GO" id="GO:0005829">
    <property type="term" value="C:cytosol"/>
    <property type="evidence" value="ECO:0007669"/>
    <property type="project" value="TreeGrafter"/>
</dbReference>
<dbReference type="Gene3D" id="3.40.50.20">
    <property type="match status" value="1"/>
</dbReference>
<dbReference type="GO" id="GO:0005524">
    <property type="term" value="F:ATP binding"/>
    <property type="evidence" value="ECO:0007669"/>
    <property type="project" value="UniProtKB-UniRule"/>
</dbReference>
<feature type="binding site" evidence="7">
    <location>
        <position position="349"/>
    </location>
    <ligand>
        <name>N(1)-(5-phospho-beta-D-ribosyl)glycinamide</name>
        <dbReference type="ChEBI" id="CHEBI:143788"/>
    </ligand>
</feature>
<dbReference type="InterPro" id="IPR016185">
    <property type="entry name" value="PreATP-grasp_dom_sf"/>
</dbReference>
<evidence type="ECO:0000256" key="7">
    <source>
        <dbReference type="HAMAP-Rule" id="MF_01643"/>
    </source>
</evidence>
<feature type="binding site" evidence="7">
    <location>
        <position position="272"/>
    </location>
    <ligand>
        <name>Mg(2+)</name>
        <dbReference type="ChEBI" id="CHEBI:18420"/>
    </ligand>
</feature>
<comment type="catalytic activity">
    <reaction evidence="7">
        <text>N(1)-(5-phospho-beta-D-ribosyl)glycinamide + formate + ATP = N(2)-formyl-N(1)-(5-phospho-beta-D-ribosyl)glycinamide + ADP + phosphate + H(+)</text>
        <dbReference type="Rhea" id="RHEA:24829"/>
        <dbReference type="ChEBI" id="CHEBI:15378"/>
        <dbReference type="ChEBI" id="CHEBI:15740"/>
        <dbReference type="ChEBI" id="CHEBI:30616"/>
        <dbReference type="ChEBI" id="CHEBI:43474"/>
        <dbReference type="ChEBI" id="CHEBI:143788"/>
        <dbReference type="ChEBI" id="CHEBI:147286"/>
        <dbReference type="ChEBI" id="CHEBI:456216"/>
        <dbReference type="EC" id="6.3.1.21"/>
    </reaction>
</comment>
<evidence type="ECO:0000259" key="8">
    <source>
        <dbReference type="PROSITE" id="PS50975"/>
    </source>
</evidence>
<feature type="binding site" evidence="7">
    <location>
        <position position="107"/>
    </location>
    <ligand>
        <name>ATP</name>
        <dbReference type="ChEBI" id="CHEBI:30616"/>
    </ligand>
</feature>
<dbReference type="OrthoDB" id="9803907at2"/>
<keyword evidence="9" id="KW-0808">Transferase</keyword>
<dbReference type="SUPFAM" id="SSF56059">
    <property type="entry name" value="Glutathione synthetase ATP-binding domain-like"/>
    <property type="match status" value="1"/>
</dbReference>
<feature type="domain" description="ATP-grasp" evidence="8">
    <location>
        <begin position="112"/>
        <end position="301"/>
    </location>
</feature>
<dbReference type="InterPro" id="IPR048740">
    <property type="entry name" value="PurT_C"/>
</dbReference>
<dbReference type="Pfam" id="PF22660">
    <property type="entry name" value="RS_preATP-grasp-like"/>
    <property type="match status" value="1"/>
</dbReference>
<keyword evidence="3 7" id="KW-0547">Nucleotide-binding</keyword>
<dbReference type="Gene3D" id="3.30.1490.20">
    <property type="entry name" value="ATP-grasp fold, A domain"/>
    <property type="match status" value="1"/>
</dbReference>
<dbReference type="GO" id="GO:0004644">
    <property type="term" value="F:phosphoribosylglycinamide formyltransferase activity"/>
    <property type="evidence" value="ECO:0007669"/>
    <property type="project" value="UniProtKB-UniRule"/>
</dbReference>
<protein>
    <recommendedName>
        <fullName evidence="7">Formate-dependent phosphoribosylglycinamide formyltransferase</fullName>
        <ecNumber evidence="7">6.3.1.21</ecNumber>
    </recommendedName>
    <alternativeName>
        <fullName evidence="7">5'-phosphoribosylglycinamide transformylase 2</fullName>
    </alternativeName>
    <alternativeName>
        <fullName evidence="7">Formate-dependent GAR transformylase</fullName>
    </alternativeName>
    <alternativeName>
        <fullName evidence="7">GAR transformylase 2</fullName>
        <shortName evidence="7">GART 2</shortName>
    </alternativeName>
    <alternativeName>
        <fullName evidence="7">Non-folate glycinamide ribonucleotide transformylase</fullName>
    </alternativeName>
    <alternativeName>
        <fullName evidence="7">Phosphoribosylglycinamide formyltransferase 2</fullName>
    </alternativeName>
</protein>
<comment type="similarity">
    <text evidence="7">Belongs to the PurK/PurT family.</text>
</comment>
<dbReference type="Proteomes" id="UP000192660">
    <property type="component" value="Unassembled WGS sequence"/>
</dbReference>
<dbReference type="Pfam" id="PF02222">
    <property type="entry name" value="ATP-grasp"/>
    <property type="match status" value="1"/>
</dbReference>
<dbReference type="GO" id="GO:0006189">
    <property type="term" value="P:'de novo' IMP biosynthetic process"/>
    <property type="evidence" value="ECO:0007669"/>
    <property type="project" value="UniProtKB-UniRule"/>
</dbReference>
<accession>A0A1W1WJ36</accession>
<feature type="binding site" evidence="7">
    <location>
        <begin position="15"/>
        <end position="16"/>
    </location>
    <ligand>
        <name>N(1)-(5-phospho-beta-D-ribosyl)glycinamide</name>
        <dbReference type="ChEBI" id="CHEBI:143788"/>
    </ligand>
</feature>
<dbReference type="Gene3D" id="3.30.470.20">
    <property type="entry name" value="ATP-grasp fold, B domain"/>
    <property type="match status" value="1"/>
</dbReference>
<feature type="binding site" evidence="7">
    <location>
        <position position="279"/>
    </location>
    <ligand>
        <name>N(1)-(5-phospho-beta-D-ribosyl)glycinamide</name>
        <dbReference type="ChEBI" id="CHEBI:143788"/>
    </ligand>
</feature>
<dbReference type="UniPathway" id="UPA00074">
    <property type="reaction ID" value="UER00127"/>
</dbReference>
<dbReference type="PROSITE" id="PS50975">
    <property type="entry name" value="ATP_GRASP"/>
    <property type="match status" value="1"/>
</dbReference>
<organism evidence="9 10">
    <name type="scientific">Sulfobacillus thermosulfidooxidans (strain DSM 9293 / VKM B-1269 / AT-1)</name>
    <dbReference type="NCBI Taxonomy" id="929705"/>
    <lineage>
        <taxon>Bacteria</taxon>
        <taxon>Bacillati</taxon>
        <taxon>Bacillota</taxon>
        <taxon>Clostridia</taxon>
        <taxon>Eubacteriales</taxon>
        <taxon>Clostridiales Family XVII. Incertae Sedis</taxon>
        <taxon>Sulfobacillus</taxon>
    </lineage>
</organism>
<dbReference type="RefSeq" id="WP_020373248.1">
    <property type="nucleotide sequence ID" value="NZ_FWWY01000001.1"/>
</dbReference>
<gene>
    <name evidence="7" type="primary">purT</name>
    <name evidence="9" type="ORF">SAMN00768000_2722</name>
</gene>
<evidence type="ECO:0000256" key="4">
    <source>
        <dbReference type="ARBA" id="ARBA00022755"/>
    </source>
</evidence>
<dbReference type="NCBIfam" id="TIGR01142">
    <property type="entry name" value="purT"/>
    <property type="match status" value="1"/>
</dbReference>
<keyword evidence="1 7" id="KW-0436">Ligase</keyword>
<dbReference type="AlphaFoldDB" id="A0A1W1WJ36"/>
<keyword evidence="2 7" id="KW-0479">Metal-binding</keyword>
<feature type="binding site" evidence="7">
    <location>
        <position position="75"/>
    </location>
    <ligand>
        <name>N(1)-(5-phospho-beta-D-ribosyl)glycinamide</name>
        <dbReference type="ChEBI" id="CHEBI:143788"/>
    </ligand>
</feature>
<evidence type="ECO:0000313" key="10">
    <source>
        <dbReference type="Proteomes" id="UP000192660"/>
    </source>
</evidence>
<keyword evidence="6 7" id="KW-0460">Magnesium</keyword>
<evidence type="ECO:0000256" key="2">
    <source>
        <dbReference type="ARBA" id="ARBA00022723"/>
    </source>
</evidence>
<dbReference type="GO" id="GO:0043815">
    <property type="term" value="F:phosphoribosylglycinamide formyltransferase 2 activity"/>
    <property type="evidence" value="ECO:0007669"/>
    <property type="project" value="UniProtKB-UniRule"/>
</dbReference>
<feature type="binding site" evidence="7">
    <location>
        <position position="260"/>
    </location>
    <ligand>
        <name>Mg(2+)</name>
        <dbReference type="ChEBI" id="CHEBI:18420"/>
    </ligand>
</feature>
<evidence type="ECO:0000256" key="6">
    <source>
        <dbReference type="ARBA" id="ARBA00022842"/>
    </source>
</evidence>
<sequence>MAYHSAKLLLLGSGELGKEVLIEAQRLGLYTVAVDRYPDAPAMAVAHKSHVINMTDADALYELIKTEHPDYIVPEIEALSTPTLEILEGEGFRVIPTARAARLTMDREGIRRLAAETLNLPTARYEFANSLQELEEAARHLGFPLVVKPIMSSSGKGQSVCYDPVDLKTAWNTAMEAGRVHNQRVIVEEFIAFDSEITVLTVRSKTGTVLCPAIGHRQVHGDYIESWQPHFLTPSQWDQAQFIARAITDALGGLGIFGVELFVTPERVYFSEVSPRPHDTGMVTMVSQSLSEFALHVRAILGFPVPPVDVLKPSASYAIKADHAYTNYRLNGVEDALQVPSTQIRIFAKPTTYPGRRVGVVLAQADTVDEARQRAQQARERITIQES</sequence>
<dbReference type="NCBIfam" id="NF006766">
    <property type="entry name" value="PRK09288.1"/>
    <property type="match status" value="1"/>
</dbReference>
<dbReference type="PANTHER" id="PTHR43055">
    <property type="entry name" value="FORMATE-DEPENDENT PHOSPHORIBOSYLGLYCINAMIDE FORMYLTRANSFERASE"/>
    <property type="match status" value="1"/>
</dbReference>
<dbReference type="STRING" id="28034.BFX07_11585"/>
<dbReference type="InterPro" id="IPR013815">
    <property type="entry name" value="ATP_grasp_subdomain_1"/>
</dbReference>
<feature type="binding site" evidence="7">
    <location>
        <begin position="188"/>
        <end position="191"/>
    </location>
    <ligand>
        <name>ATP</name>
        <dbReference type="ChEBI" id="CHEBI:30616"/>
    </ligand>
</feature>